<sequence length="92" mass="10686">MKYFENAFNKDFSVKLVSFIVMVIQWCEEAAILRHGNEAMLSGYRYEHGIGTSQMAYKIFLRATHLDIALVYKNGKSMKIIAKELLNYSRTK</sequence>
<accession>A0A8H3QDW5</accession>
<reference evidence="1" key="1">
    <citation type="submission" date="2019-10" db="EMBL/GenBank/DDBJ databases">
        <title>Conservation and host-specific expression of non-tandemly repeated heterogenous ribosome RNA gene in arbuscular mycorrhizal fungi.</title>
        <authorList>
            <person name="Maeda T."/>
            <person name="Kobayashi Y."/>
            <person name="Nakagawa T."/>
            <person name="Ezawa T."/>
            <person name="Yamaguchi K."/>
            <person name="Bino T."/>
            <person name="Nishimoto Y."/>
            <person name="Shigenobu S."/>
            <person name="Kawaguchi M."/>
        </authorList>
    </citation>
    <scope>NUCLEOTIDE SEQUENCE</scope>
    <source>
        <strain evidence="1">HR1</strain>
    </source>
</reference>
<dbReference type="AlphaFoldDB" id="A0A8H3QDW5"/>
<proteinExistence type="predicted"/>
<evidence type="ECO:0000313" key="2">
    <source>
        <dbReference type="Proteomes" id="UP000615446"/>
    </source>
</evidence>
<evidence type="ECO:0000313" key="1">
    <source>
        <dbReference type="EMBL" id="GES73534.1"/>
    </source>
</evidence>
<comment type="caution">
    <text evidence="1">The sequence shown here is derived from an EMBL/GenBank/DDBJ whole genome shotgun (WGS) entry which is preliminary data.</text>
</comment>
<dbReference type="Proteomes" id="UP000615446">
    <property type="component" value="Unassembled WGS sequence"/>
</dbReference>
<name>A0A8H3QDW5_9GLOM</name>
<dbReference type="EMBL" id="BLAL01000006">
    <property type="protein sequence ID" value="GES73534.1"/>
    <property type="molecule type" value="Genomic_DNA"/>
</dbReference>
<organism evidence="1 2">
    <name type="scientific">Rhizophagus clarus</name>
    <dbReference type="NCBI Taxonomy" id="94130"/>
    <lineage>
        <taxon>Eukaryota</taxon>
        <taxon>Fungi</taxon>
        <taxon>Fungi incertae sedis</taxon>
        <taxon>Mucoromycota</taxon>
        <taxon>Glomeromycotina</taxon>
        <taxon>Glomeromycetes</taxon>
        <taxon>Glomerales</taxon>
        <taxon>Glomeraceae</taxon>
        <taxon>Rhizophagus</taxon>
    </lineage>
</organism>
<protein>
    <submittedName>
        <fullName evidence="1">Uncharacterized protein</fullName>
    </submittedName>
</protein>
<gene>
    <name evidence="1" type="ORF">RCL2_000106400</name>
</gene>